<dbReference type="Pfam" id="PF01895">
    <property type="entry name" value="PhoU"/>
    <property type="match status" value="1"/>
</dbReference>
<proteinExistence type="predicted"/>
<sequence length="35" mass="4004">MARPVINALYPKVLQDLERITDHANNIAEYVLKGH</sequence>
<dbReference type="SUPFAM" id="SSF109755">
    <property type="entry name" value="PhoU-like"/>
    <property type="match status" value="1"/>
</dbReference>
<dbReference type="InterPro" id="IPR038078">
    <property type="entry name" value="PhoU-like_sf"/>
</dbReference>
<evidence type="ECO:0000313" key="2">
    <source>
        <dbReference type="EMBL" id="MBC8317875.1"/>
    </source>
</evidence>
<dbReference type="AlphaFoldDB" id="A0A8J6NE83"/>
<accession>A0A8J6NE83</accession>
<name>A0A8J6NE83_9BACT</name>
<dbReference type="Gene3D" id="1.20.58.220">
    <property type="entry name" value="Phosphate transport system protein phou homolog 2, domain 2"/>
    <property type="match status" value="1"/>
</dbReference>
<comment type="caution">
    <text evidence="2">The sequence shown here is derived from an EMBL/GenBank/DDBJ whole genome shotgun (WGS) entry which is preliminary data.</text>
</comment>
<feature type="domain" description="PhoU" evidence="1">
    <location>
        <begin position="10"/>
        <end position="31"/>
    </location>
</feature>
<reference evidence="2 3" key="1">
    <citation type="submission" date="2020-08" db="EMBL/GenBank/DDBJ databases">
        <title>Bridging the membrane lipid divide: bacteria of the FCB group superphylum have the potential to synthesize archaeal ether lipids.</title>
        <authorList>
            <person name="Villanueva L."/>
            <person name="Von Meijenfeldt F.A.B."/>
            <person name="Westbye A.B."/>
            <person name="Yadav S."/>
            <person name="Hopmans E.C."/>
            <person name="Dutilh B.E."/>
            <person name="Sinninghe Damste J.S."/>
        </authorList>
    </citation>
    <scope>NUCLEOTIDE SEQUENCE [LARGE SCALE GENOMIC DNA]</scope>
    <source>
        <strain evidence="2">NIOZ-UU47</strain>
    </source>
</reference>
<dbReference type="Proteomes" id="UP000614424">
    <property type="component" value="Unassembled WGS sequence"/>
</dbReference>
<evidence type="ECO:0000313" key="3">
    <source>
        <dbReference type="Proteomes" id="UP000614424"/>
    </source>
</evidence>
<organism evidence="2 3">
    <name type="scientific">Candidatus Desulfobia pelagia</name>
    <dbReference type="NCBI Taxonomy" id="2841692"/>
    <lineage>
        <taxon>Bacteria</taxon>
        <taxon>Pseudomonadati</taxon>
        <taxon>Thermodesulfobacteriota</taxon>
        <taxon>Desulfobulbia</taxon>
        <taxon>Desulfobulbales</taxon>
        <taxon>Desulfobulbaceae</taxon>
        <taxon>Candidatus Desulfobia</taxon>
    </lineage>
</organism>
<dbReference type="EMBL" id="JACNJZ010000112">
    <property type="protein sequence ID" value="MBC8317875.1"/>
    <property type="molecule type" value="Genomic_DNA"/>
</dbReference>
<dbReference type="InterPro" id="IPR026022">
    <property type="entry name" value="PhoU_dom"/>
</dbReference>
<protein>
    <submittedName>
        <fullName evidence="2">PhoU domain-containing protein</fullName>
    </submittedName>
</protein>
<evidence type="ECO:0000259" key="1">
    <source>
        <dbReference type="Pfam" id="PF01895"/>
    </source>
</evidence>
<gene>
    <name evidence="2" type="ORF">H8E41_08200</name>
</gene>